<dbReference type="EMBL" id="BNJK01000003">
    <property type="protein sequence ID" value="GHP00739.1"/>
    <property type="molecule type" value="Genomic_DNA"/>
</dbReference>
<protein>
    <recommendedName>
        <fullName evidence="3">TIR domain-containing protein</fullName>
    </recommendedName>
</protein>
<accession>A0A8J3IYB9</accession>
<evidence type="ECO:0008006" key="3">
    <source>
        <dbReference type="Google" id="ProtNLM"/>
    </source>
</evidence>
<comment type="caution">
    <text evidence="1">The sequence shown here is derived from an EMBL/GenBank/DDBJ whole genome shotgun (WGS) entry which is preliminary data.</text>
</comment>
<organism evidence="1 2">
    <name type="scientific">Reticulibacter mediterranei</name>
    <dbReference type="NCBI Taxonomy" id="2778369"/>
    <lineage>
        <taxon>Bacteria</taxon>
        <taxon>Bacillati</taxon>
        <taxon>Chloroflexota</taxon>
        <taxon>Ktedonobacteria</taxon>
        <taxon>Ktedonobacterales</taxon>
        <taxon>Reticulibacteraceae</taxon>
        <taxon>Reticulibacter</taxon>
    </lineage>
</organism>
<reference evidence="1" key="1">
    <citation type="submission" date="2020-10" db="EMBL/GenBank/DDBJ databases">
        <title>Taxonomic study of unclassified bacteria belonging to the class Ktedonobacteria.</title>
        <authorList>
            <person name="Yabe S."/>
            <person name="Wang C.M."/>
            <person name="Zheng Y."/>
            <person name="Sakai Y."/>
            <person name="Cavaletti L."/>
            <person name="Monciardini P."/>
            <person name="Donadio S."/>
        </authorList>
    </citation>
    <scope>NUCLEOTIDE SEQUENCE</scope>
    <source>
        <strain evidence="1">ID150040</strain>
    </source>
</reference>
<dbReference type="Proteomes" id="UP000597444">
    <property type="component" value="Unassembled WGS sequence"/>
</dbReference>
<dbReference type="AlphaFoldDB" id="A0A8J3IYB9"/>
<dbReference type="RefSeq" id="WP_220211325.1">
    <property type="nucleotide sequence ID" value="NZ_BNJK01000003.1"/>
</dbReference>
<name>A0A8J3IYB9_9CHLR</name>
<sequence>MVNEEPTDVIIWNVQSDASFASEIMKHLAGMRRTEGISTKNFLLDIAAGASSAQSIARLAHARVRLILVSSDFVNALVEDQLTIDASDAVIAARDERLQNQLPYRIIPTFVRPVSTEVYEKDPLLGKIKGLPRNGRPIQAWRNQDAAWAEIASELRQVLIALGRLKPSQRSW</sequence>
<evidence type="ECO:0000313" key="1">
    <source>
        <dbReference type="EMBL" id="GHP00739.1"/>
    </source>
</evidence>
<proteinExistence type="predicted"/>
<evidence type="ECO:0000313" key="2">
    <source>
        <dbReference type="Proteomes" id="UP000597444"/>
    </source>
</evidence>
<keyword evidence="2" id="KW-1185">Reference proteome</keyword>
<gene>
    <name evidence="1" type="ORF">KSF_107860</name>
</gene>